<accession>U1I0J4</accession>
<dbReference type="OMA" id="TRHINNT"/>
<feature type="region of interest" description="Disordered" evidence="2">
    <location>
        <begin position="75"/>
        <end position="110"/>
    </location>
</feature>
<dbReference type="HOGENOM" id="CLU_327325_0_0_1"/>
<organism evidence="4 5">
    <name type="scientific">Endocarpon pusillum (strain Z07020 / HMAS-L-300199)</name>
    <name type="common">Lichen-forming fungus</name>
    <dbReference type="NCBI Taxonomy" id="1263415"/>
    <lineage>
        <taxon>Eukaryota</taxon>
        <taxon>Fungi</taxon>
        <taxon>Dikarya</taxon>
        <taxon>Ascomycota</taxon>
        <taxon>Pezizomycotina</taxon>
        <taxon>Eurotiomycetes</taxon>
        <taxon>Chaetothyriomycetidae</taxon>
        <taxon>Verrucariales</taxon>
        <taxon>Verrucariaceae</taxon>
        <taxon>Endocarpon</taxon>
    </lineage>
</organism>
<feature type="transmembrane region" description="Helical" evidence="3">
    <location>
        <begin position="855"/>
        <end position="883"/>
    </location>
</feature>
<evidence type="ECO:0000256" key="2">
    <source>
        <dbReference type="SAM" id="MobiDB-lite"/>
    </source>
</evidence>
<feature type="coiled-coil region" evidence="1">
    <location>
        <begin position="770"/>
        <end position="798"/>
    </location>
</feature>
<dbReference type="eggNOG" id="ENOG502SAM6">
    <property type="taxonomic scope" value="Eukaryota"/>
</dbReference>
<proteinExistence type="predicted"/>
<dbReference type="EMBL" id="KE720815">
    <property type="protein sequence ID" value="ERF75394.1"/>
    <property type="molecule type" value="Genomic_DNA"/>
</dbReference>
<dbReference type="RefSeq" id="XP_007787406.1">
    <property type="nucleotide sequence ID" value="XM_007789216.1"/>
</dbReference>
<dbReference type="Proteomes" id="UP000019373">
    <property type="component" value="Unassembled WGS sequence"/>
</dbReference>
<dbReference type="GeneID" id="19235251"/>
<gene>
    <name evidence="4" type="ORF">EPUS_00187</name>
</gene>
<keyword evidence="5" id="KW-1185">Reference proteome</keyword>
<name>U1I0J4_ENDPU</name>
<keyword evidence="3" id="KW-1133">Transmembrane helix</keyword>
<evidence type="ECO:0000256" key="1">
    <source>
        <dbReference type="SAM" id="Coils"/>
    </source>
</evidence>
<keyword evidence="1" id="KW-0175">Coiled coil</keyword>
<dbReference type="OrthoDB" id="2322499at2759"/>
<keyword evidence="3" id="KW-0472">Membrane</keyword>
<evidence type="ECO:0000313" key="4">
    <source>
        <dbReference type="EMBL" id="ERF75394.1"/>
    </source>
</evidence>
<evidence type="ECO:0000313" key="5">
    <source>
        <dbReference type="Proteomes" id="UP000019373"/>
    </source>
</evidence>
<reference evidence="5" key="1">
    <citation type="journal article" date="2014" name="BMC Genomics">
        <title>Genome characteristics reveal the impact of lichenization on lichen-forming fungus Endocarpon pusillum Hedwig (Verrucariales, Ascomycota).</title>
        <authorList>
            <person name="Wang Y.-Y."/>
            <person name="Liu B."/>
            <person name="Zhang X.-Y."/>
            <person name="Zhou Q.-M."/>
            <person name="Zhang T."/>
            <person name="Li H."/>
            <person name="Yu Y.-F."/>
            <person name="Zhang X.-L."/>
            <person name="Hao X.-Y."/>
            <person name="Wang M."/>
            <person name="Wang L."/>
            <person name="Wei J.-C."/>
        </authorList>
    </citation>
    <scope>NUCLEOTIDE SEQUENCE [LARGE SCALE GENOMIC DNA]</scope>
    <source>
        <strain evidence="5">Z07020 / HMAS-L-300199</strain>
    </source>
</reference>
<dbReference type="AlphaFoldDB" id="U1I0J4"/>
<protein>
    <submittedName>
        <fullName evidence="4">Uncharacterized protein</fullName>
    </submittedName>
</protein>
<evidence type="ECO:0000256" key="3">
    <source>
        <dbReference type="SAM" id="Phobius"/>
    </source>
</evidence>
<keyword evidence="3" id="KW-0812">Transmembrane</keyword>
<sequence>MDSSSHQPFSAAKTPVVSNDLTSAFSYRFDEDGQPKVYFRKEPDLTSDPNQTWVAFDTCKTKFVNYTPEKMSDVLETTSPQEENDDEADLPSAKRQKRQPTAQGKAGKVSSMSIGFRVDKPVQTKLSDHEWMMIFEECHPSVLLIIRTLNHRFHKLLEGKTIWRRARIKLHGKDMPDPPGDMTEQRYAHLLYGQGCDFRKSKCGSTITKKVYWPFLLRMCDACFRRKTEKDKDIRKSMFLPTGDNSLGDLIPAGMTSSGKYMRTRRSNGAYWEDSTRAVYLRSDVEALLSERQDMAQAGILSTEYLDWKAEKVVQAQALMAQCTRIEDFQKQFLADQPRYREARADFFIAQASSLEPPMSKDVMEKMMAFKMSLDSNHEPTLRSWNDLKNKLLPHRAAAKELLDRVHQNEEFRRHGVRSSAIQNFSQLHTLRSRSSSPKVFQSEQTFVISLGQKELSGCKDRAVTDADLVLLVLKGVFDAYQRLPAAERPRGTNIDLSQGTYTLTLDDARMIVQEVIEPEVQSWNNSVRSRETLQRFKCFGCVRKDCTTRYNFDGLFRHIHEKHAILVADGEDFHKLYRPFDNTLHDIQFPWYTVEWPKNLPIAASHQEVSKEKKWLADADVDYVTAALPETVPAFANREPFDNPKINPFDLTGNLAYAATKLQPTILPVNCQMRITLQYALDRYTVSPDTPKPTLADFIACLPTLQTANEEFNLFFCCGVCKHHPDIPQSAIHTRPDPLFKLQEHFQKTHSTTHEWTTSFMDLPSDTELARHLQEADEQLRKEKRAAEEREASLVKNPRKKKDPMVRAVLQRPEAGRVFAELFPRVGELTGHAVRISPALRPEDPEAGAAIDGLFAGVMLDVVGTLFTFLAGAPLHFLLLAWRWVIVALARFGRGVGWGGDDDALAFAGGWW</sequence>